<keyword evidence="5" id="KW-1185">Reference proteome</keyword>
<dbReference type="Pfam" id="PF00534">
    <property type="entry name" value="Glycos_transf_1"/>
    <property type="match status" value="1"/>
</dbReference>
<dbReference type="eggNOG" id="COG0438">
    <property type="taxonomic scope" value="Bacteria"/>
</dbReference>
<dbReference type="InterPro" id="IPR001296">
    <property type="entry name" value="Glyco_trans_1"/>
</dbReference>
<dbReference type="PANTHER" id="PTHR46401:SF2">
    <property type="entry name" value="GLYCOSYLTRANSFERASE WBBK-RELATED"/>
    <property type="match status" value="1"/>
</dbReference>
<feature type="domain" description="Glycosyl transferase family 1" evidence="2">
    <location>
        <begin position="200"/>
        <end position="348"/>
    </location>
</feature>
<feature type="domain" description="Glycosyltransferase subfamily 4-like N-terminal" evidence="3">
    <location>
        <begin position="18"/>
        <end position="172"/>
    </location>
</feature>
<dbReference type="SUPFAM" id="SSF53756">
    <property type="entry name" value="UDP-Glycosyltransferase/glycogen phosphorylase"/>
    <property type="match status" value="1"/>
</dbReference>
<dbReference type="Pfam" id="PF13439">
    <property type="entry name" value="Glyco_transf_4"/>
    <property type="match status" value="1"/>
</dbReference>
<dbReference type="EMBL" id="AUWY01000048">
    <property type="protein sequence ID" value="EQB33083.1"/>
    <property type="molecule type" value="Genomic_DNA"/>
</dbReference>
<sequence>MSRQVILSVEALDPVLTGVGRYVWELVQRIPRAPSIGRVRFLRNGEWIADPAKLLVDPSPIERARWHRILRKKTKPQRQWMERQLARASVCHGPNFFLPDIAETGIITVHDLSVFRFPETHPAERREEFDQRFEDSLRRAAHVITVSETARKDVIDFTGIDPARVSAVYQGVGAAFRPRMAEELLPVLSRMGLIPGGYGLCVSTIEPRKRVAELVRAWRMLPAGLRVLRPLVLAGSSGWLSDSIFEEIAQGEREGWLRYIRYVEEGDLPFLYAGAALFVYPSIYEGFGLPPVEAMASGVPTVVSDASCLPEVTAGAALLAKPEDVEGFSGLLQKALLDESWRAAARDQGLEVAGRYSWDRCVRETAALYAKVR</sequence>
<dbReference type="STRING" id="1346791.M529_06010"/>
<dbReference type="OrthoDB" id="9801609at2"/>
<protein>
    <submittedName>
        <fullName evidence="4">Uncharacterized protein</fullName>
    </submittedName>
</protein>
<name>T0KI71_9SPHN</name>
<dbReference type="InterPro" id="IPR028098">
    <property type="entry name" value="Glyco_trans_4-like_N"/>
</dbReference>
<dbReference type="GO" id="GO:0009103">
    <property type="term" value="P:lipopolysaccharide biosynthetic process"/>
    <property type="evidence" value="ECO:0007669"/>
    <property type="project" value="TreeGrafter"/>
</dbReference>
<evidence type="ECO:0000313" key="5">
    <source>
        <dbReference type="Proteomes" id="UP000015523"/>
    </source>
</evidence>
<proteinExistence type="predicted"/>
<dbReference type="CDD" id="cd03809">
    <property type="entry name" value="GT4_MtfB-like"/>
    <property type="match status" value="1"/>
</dbReference>
<gene>
    <name evidence="4" type="ORF">M529_06010</name>
</gene>
<dbReference type="PATRIC" id="fig|1346791.3.peg.1146"/>
<dbReference type="PANTHER" id="PTHR46401">
    <property type="entry name" value="GLYCOSYLTRANSFERASE WBBK-RELATED"/>
    <property type="match status" value="1"/>
</dbReference>
<dbReference type="Proteomes" id="UP000015523">
    <property type="component" value="Unassembled WGS sequence"/>
</dbReference>
<comment type="caution">
    <text evidence="4">The sequence shown here is derived from an EMBL/GenBank/DDBJ whole genome shotgun (WGS) entry which is preliminary data.</text>
</comment>
<dbReference type="GO" id="GO:0016757">
    <property type="term" value="F:glycosyltransferase activity"/>
    <property type="evidence" value="ECO:0007669"/>
    <property type="project" value="InterPro"/>
</dbReference>
<organism evidence="4 5">
    <name type="scientific">Sphingobium ummariense RL-3</name>
    <dbReference type="NCBI Taxonomy" id="1346791"/>
    <lineage>
        <taxon>Bacteria</taxon>
        <taxon>Pseudomonadati</taxon>
        <taxon>Pseudomonadota</taxon>
        <taxon>Alphaproteobacteria</taxon>
        <taxon>Sphingomonadales</taxon>
        <taxon>Sphingomonadaceae</taxon>
        <taxon>Sphingobium</taxon>
    </lineage>
</organism>
<evidence type="ECO:0000256" key="1">
    <source>
        <dbReference type="ARBA" id="ARBA00022679"/>
    </source>
</evidence>
<accession>T0KI71</accession>
<dbReference type="RefSeq" id="WP_021317119.1">
    <property type="nucleotide sequence ID" value="NZ_AUWY01000048.1"/>
</dbReference>
<evidence type="ECO:0000259" key="2">
    <source>
        <dbReference type="Pfam" id="PF00534"/>
    </source>
</evidence>
<evidence type="ECO:0000259" key="3">
    <source>
        <dbReference type="Pfam" id="PF13439"/>
    </source>
</evidence>
<reference evidence="4 5" key="1">
    <citation type="journal article" date="2013" name="Genome Announc.">
        <title>Draft Genome Sequence of Sphingobium ummariense Strain RL-3, a Hexachlorocyclohexane-Degrading Bacterium.</title>
        <authorList>
            <person name="Kohli P."/>
            <person name="Dua A."/>
            <person name="Sangwan N."/>
            <person name="Oldach P."/>
            <person name="Khurana J.P."/>
            <person name="Lal R."/>
        </authorList>
    </citation>
    <scope>NUCLEOTIDE SEQUENCE [LARGE SCALE GENOMIC DNA]</scope>
    <source>
        <strain evidence="4 5">RL-3</strain>
    </source>
</reference>
<dbReference type="AlphaFoldDB" id="T0KI71"/>
<evidence type="ECO:0000313" key="4">
    <source>
        <dbReference type="EMBL" id="EQB33083.1"/>
    </source>
</evidence>
<dbReference type="Gene3D" id="3.40.50.2000">
    <property type="entry name" value="Glycogen Phosphorylase B"/>
    <property type="match status" value="2"/>
</dbReference>
<keyword evidence="1" id="KW-0808">Transferase</keyword>